<feature type="region of interest" description="Disordered" evidence="1">
    <location>
        <begin position="1"/>
        <end position="47"/>
    </location>
</feature>
<evidence type="ECO:0000256" key="1">
    <source>
        <dbReference type="SAM" id="MobiDB-lite"/>
    </source>
</evidence>
<protein>
    <submittedName>
        <fullName evidence="2">Uncharacterized protein</fullName>
    </submittedName>
</protein>
<comment type="caution">
    <text evidence="2">The sequence shown here is derived from an EMBL/GenBank/DDBJ whole genome shotgun (WGS) entry which is preliminary data.</text>
</comment>
<dbReference type="Proteomes" id="UP000784294">
    <property type="component" value="Unassembled WGS sequence"/>
</dbReference>
<dbReference type="EMBL" id="CAAALY010122151">
    <property type="protein sequence ID" value="VEL31423.1"/>
    <property type="molecule type" value="Genomic_DNA"/>
</dbReference>
<sequence length="47" mass="4970">MSFATAAIKTTPRRPYSANEAIGISASSDDSVKVSDPREDGLKGKDK</sequence>
<reference evidence="2" key="1">
    <citation type="submission" date="2018-11" db="EMBL/GenBank/DDBJ databases">
        <authorList>
            <consortium name="Pathogen Informatics"/>
        </authorList>
    </citation>
    <scope>NUCLEOTIDE SEQUENCE</scope>
</reference>
<evidence type="ECO:0000313" key="2">
    <source>
        <dbReference type="EMBL" id="VEL31423.1"/>
    </source>
</evidence>
<proteinExistence type="predicted"/>
<keyword evidence="3" id="KW-1185">Reference proteome</keyword>
<gene>
    <name evidence="2" type="ORF">PXEA_LOCUS24863</name>
</gene>
<organism evidence="2 3">
    <name type="scientific">Protopolystoma xenopodis</name>
    <dbReference type="NCBI Taxonomy" id="117903"/>
    <lineage>
        <taxon>Eukaryota</taxon>
        <taxon>Metazoa</taxon>
        <taxon>Spiralia</taxon>
        <taxon>Lophotrochozoa</taxon>
        <taxon>Platyhelminthes</taxon>
        <taxon>Monogenea</taxon>
        <taxon>Polyopisthocotylea</taxon>
        <taxon>Polystomatidea</taxon>
        <taxon>Polystomatidae</taxon>
        <taxon>Protopolystoma</taxon>
    </lineage>
</organism>
<name>A0A448X9C8_9PLAT</name>
<feature type="compositionally biased region" description="Basic and acidic residues" evidence="1">
    <location>
        <begin position="30"/>
        <end position="47"/>
    </location>
</feature>
<dbReference type="AlphaFoldDB" id="A0A448X9C8"/>
<evidence type="ECO:0000313" key="3">
    <source>
        <dbReference type="Proteomes" id="UP000784294"/>
    </source>
</evidence>
<accession>A0A448X9C8</accession>